<evidence type="ECO:0000313" key="12">
    <source>
        <dbReference type="EMBL" id="KAF5718364.1"/>
    </source>
</evidence>
<dbReference type="PANTHER" id="PTHR42973">
    <property type="entry name" value="BINDING OXIDOREDUCTASE, PUTATIVE (AFU_ORTHOLOGUE AFUA_1G17690)-RELATED"/>
    <property type="match status" value="1"/>
</dbReference>
<dbReference type="GO" id="GO:0020037">
    <property type="term" value="F:heme binding"/>
    <property type="evidence" value="ECO:0007669"/>
    <property type="project" value="InterPro"/>
</dbReference>
<dbReference type="InterPro" id="IPR036318">
    <property type="entry name" value="FAD-bd_PCMH-like_sf"/>
</dbReference>
<gene>
    <name evidence="12" type="ORF">FGLOB1_1664</name>
</gene>
<dbReference type="InterPro" id="IPR036396">
    <property type="entry name" value="Cyt_P450_sf"/>
</dbReference>
<dbReference type="EMBL" id="JAAQPF010000054">
    <property type="protein sequence ID" value="KAF5718364.1"/>
    <property type="molecule type" value="Genomic_DNA"/>
</dbReference>
<dbReference type="GO" id="GO:0071949">
    <property type="term" value="F:FAD binding"/>
    <property type="evidence" value="ECO:0007669"/>
    <property type="project" value="InterPro"/>
</dbReference>
<dbReference type="GO" id="GO:0005506">
    <property type="term" value="F:iron ion binding"/>
    <property type="evidence" value="ECO:0007669"/>
    <property type="project" value="InterPro"/>
</dbReference>
<keyword evidence="8 10" id="KW-0408">Iron</keyword>
<accession>A0A8H6DIS5</accession>
<dbReference type="Pfam" id="PF00067">
    <property type="entry name" value="p450"/>
    <property type="match status" value="2"/>
</dbReference>
<comment type="cofactor">
    <cofactor evidence="1 10">
        <name>heme</name>
        <dbReference type="ChEBI" id="CHEBI:30413"/>
    </cofactor>
</comment>
<dbReference type="PANTHER" id="PTHR42973:SF8">
    <property type="entry name" value="FAD-BINDING PCMH-TYPE DOMAIN-CONTAINING PROTEIN"/>
    <property type="match status" value="1"/>
</dbReference>
<comment type="caution">
    <text evidence="12">The sequence shown here is derived from an EMBL/GenBank/DDBJ whole genome shotgun (WGS) entry which is preliminary data.</text>
</comment>
<comment type="similarity">
    <text evidence="3">Belongs to the cytochrome P450 family.</text>
</comment>
<feature type="binding site" description="axial binding residue" evidence="10">
    <location>
        <position position="505"/>
    </location>
    <ligand>
        <name>heme</name>
        <dbReference type="ChEBI" id="CHEBI:30413"/>
    </ligand>
    <ligandPart>
        <name>Fe</name>
        <dbReference type="ChEBI" id="CHEBI:18248"/>
    </ligandPart>
</feature>
<dbReference type="InterPro" id="IPR006094">
    <property type="entry name" value="Oxid_FAD_bind_N"/>
</dbReference>
<keyword evidence="9" id="KW-0503">Monooxygenase</keyword>
<dbReference type="InterPro" id="IPR016169">
    <property type="entry name" value="FAD-bd_PCMH_sub2"/>
</dbReference>
<protein>
    <submittedName>
        <fullName evidence="12">Cytochrome p450</fullName>
    </submittedName>
</protein>
<dbReference type="InterPro" id="IPR016166">
    <property type="entry name" value="FAD-bd_PCMH"/>
</dbReference>
<dbReference type="GO" id="GO:0016705">
    <property type="term" value="F:oxidoreductase activity, acting on paired donors, with incorporation or reduction of molecular oxygen"/>
    <property type="evidence" value="ECO:0007669"/>
    <property type="project" value="InterPro"/>
</dbReference>
<sequence length="1065" mass="120605">MLIICLAIVSGFFFINLYKWLLPKPLPGIPYNETAIKSLFGDAPDMARVIKETGEFNGWMTRQVEKLKSPVCQVFVRPFSKPWILVADFREAEDILMRRPEFDKPAFLSQGMLCLGDFSARFKTNQQFKTRRHLKHDLMTPTFLNTFVGPFVHQEGLALVRLLEIKSNLSKGRPFRMNTDYENVALDIVTRYEFGDSVSISALKPQLELLEQLEPSSIPDGHVDDPVSFPEVELDPFFVAVGQAPHVLEKTTNSWTPTLSHWWWKRQDWYKKIFSQKTKLMQAQIRNAVENYHKGHVHSALEHVVMREAALAKKQDRKPQFDADWLIDEAFGDLVASHHTNSGAMCWISKYLSGYPDCQSRLRSSLYEEIPEAVSQHRSPTFDEIRCAKLPYLEAVIAEMQRLTPFSMVREATSDTEILGHRIPEGCQVFMVNGGPGFLSPSFPVDEALRSPTSRQAKSRGSWDESKDLKLFDPDRWLVVGKDGSIGFDAIAGPQLGFGAGTRQCWGRRMAQLQVKVIMALVVWNFEFLEIPESLGGYAAYDALYLVIHSAFLLQEVEALLHVPFTTKFQWPPSFLSFFGLDQPRVAQDLRQILSSKSTVFSSEDARWPKATQRYQAYALPNPQLVVEPGHESDIQKIIQYADARNIDFFVVNSAHALTTTVQPFTGIQINLRGLNGIKVQPDKRTVLLEAGALNHEVIGALWDQGFVTTSGACSCVGMVGPALGGGHGLLQGFHGLISDNIVNMNVILANASAVKVNGTSHPDLWWAMRGAGHNFGVVTSFEMKIYPAERHKWYYKSYVFSQEKLEPLFNSLKRLQDTGAGSDTLAGNFGVYTMDLGVSKTEAIIAWTFVFAGPRSTARHVLAPFDDLDPISTHEENLYYPQLFDALGSGLTSDMCQAGRAHVVTTAGLLRFNVTAQRKIYNLFNQKVAQHPELNQTRVLHECYSVAKVQSVPYDTSSYAYREENLLMYFDATPDMHSDLLQFTKQWAKETRDLWNGGQPERLPTTYVNYAFGDESAESMFGYEPWRLKRLRELKGYYDPKERFRFYNQIKSRHGLHENGKPEL</sequence>
<dbReference type="Gene3D" id="1.10.630.10">
    <property type="entry name" value="Cytochrome P450"/>
    <property type="match status" value="1"/>
</dbReference>
<evidence type="ECO:0000256" key="8">
    <source>
        <dbReference type="ARBA" id="ARBA00023004"/>
    </source>
</evidence>
<keyword evidence="13" id="KW-1185">Reference proteome</keyword>
<dbReference type="Proteomes" id="UP000532311">
    <property type="component" value="Unassembled WGS sequence"/>
</dbReference>
<dbReference type="PRINTS" id="PR00465">
    <property type="entry name" value="EP450IV"/>
</dbReference>
<reference evidence="12 13" key="1">
    <citation type="submission" date="2020-05" db="EMBL/GenBank/DDBJ databases">
        <title>Identification and distribution of gene clusters putatively required for synthesis of sphingolipid metabolism inhibitors in phylogenetically diverse species of the filamentous fungus Fusarium.</title>
        <authorList>
            <person name="Kim H.-S."/>
            <person name="Busman M."/>
            <person name="Brown D.W."/>
            <person name="Divon H."/>
            <person name="Uhlig S."/>
            <person name="Proctor R.H."/>
        </authorList>
    </citation>
    <scope>NUCLEOTIDE SEQUENCE [LARGE SCALE GENOMIC DNA]</scope>
    <source>
        <strain evidence="12 13">NRRL 26131</strain>
    </source>
</reference>
<evidence type="ECO:0000313" key="13">
    <source>
        <dbReference type="Proteomes" id="UP000532311"/>
    </source>
</evidence>
<dbReference type="SUPFAM" id="SSF48264">
    <property type="entry name" value="Cytochrome P450"/>
    <property type="match status" value="1"/>
</dbReference>
<keyword evidence="5 10" id="KW-0479">Metal-binding</keyword>
<evidence type="ECO:0000256" key="2">
    <source>
        <dbReference type="ARBA" id="ARBA00005466"/>
    </source>
</evidence>
<dbReference type="Gene3D" id="3.40.462.20">
    <property type="match status" value="1"/>
</dbReference>
<evidence type="ECO:0000256" key="9">
    <source>
        <dbReference type="ARBA" id="ARBA00023033"/>
    </source>
</evidence>
<name>A0A8H6DIS5_9HYPO</name>
<organism evidence="12 13">
    <name type="scientific">Fusarium globosum</name>
    <dbReference type="NCBI Taxonomy" id="78864"/>
    <lineage>
        <taxon>Eukaryota</taxon>
        <taxon>Fungi</taxon>
        <taxon>Dikarya</taxon>
        <taxon>Ascomycota</taxon>
        <taxon>Pezizomycotina</taxon>
        <taxon>Sordariomycetes</taxon>
        <taxon>Hypocreomycetidae</taxon>
        <taxon>Hypocreales</taxon>
        <taxon>Nectriaceae</taxon>
        <taxon>Fusarium</taxon>
        <taxon>Fusarium fujikuroi species complex</taxon>
    </lineage>
</organism>
<evidence type="ECO:0000256" key="3">
    <source>
        <dbReference type="ARBA" id="ARBA00010617"/>
    </source>
</evidence>
<dbReference type="Pfam" id="PF08031">
    <property type="entry name" value="BBE"/>
    <property type="match status" value="1"/>
</dbReference>
<evidence type="ECO:0000256" key="6">
    <source>
        <dbReference type="ARBA" id="ARBA00022827"/>
    </source>
</evidence>
<dbReference type="Pfam" id="PF01565">
    <property type="entry name" value="FAD_binding_4"/>
    <property type="match status" value="1"/>
</dbReference>
<keyword evidence="7" id="KW-0560">Oxidoreductase</keyword>
<dbReference type="GO" id="GO:0004497">
    <property type="term" value="F:monooxygenase activity"/>
    <property type="evidence" value="ECO:0007669"/>
    <property type="project" value="UniProtKB-KW"/>
</dbReference>
<dbReference type="InterPro" id="IPR002403">
    <property type="entry name" value="Cyt_P450_E_grp-IV"/>
</dbReference>
<evidence type="ECO:0000256" key="1">
    <source>
        <dbReference type="ARBA" id="ARBA00001971"/>
    </source>
</evidence>
<evidence type="ECO:0000256" key="5">
    <source>
        <dbReference type="ARBA" id="ARBA00022723"/>
    </source>
</evidence>
<dbReference type="InterPro" id="IPR012951">
    <property type="entry name" value="BBE"/>
</dbReference>
<feature type="domain" description="FAD-binding PCMH-type" evidence="11">
    <location>
        <begin position="619"/>
        <end position="789"/>
    </location>
</feature>
<dbReference type="PROSITE" id="PS51387">
    <property type="entry name" value="FAD_PCMH"/>
    <property type="match status" value="1"/>
</dbReference>
<evidence type="ECO:0000256" key="10">
    <source>
        <dbReference type="PIRSR" id="PIRSR602403-1"/>
    </source>
</evidence>
<evidence type="ECO:0000256" key="4">
    <source>
        <dbReference type="ARBA" id="ARBA00022630"/>
    </source>
</evidence>
<evidence type="ECO:0000256" key="7">
    <source>
        <dbReference type="ARBA" id="ARBA00023002"/>
    </source>
</evidence>
<keyword evidence="6" id="KW-0274">FAD</keyword>
<dbReference type="PRINTS" id="PR00385">
    <property type="entry name" value="P450"/>
</dbReference>
<dbReference type="InterPro" id="IPR050416">
    <property type="entry name" value="FAD-linked_Oxidoreductase"/>
</dbReference>
<dbReference type="SUPFAM" id="SSF56176">
    <property type="entry name" value="FAD-binding/transporter-associated domain-like"/>
    <property type="match status" value="1"/>
</dbReference>
<keyword evidence="4" id="KW-0285">Flavoprotein</keyword>
<evidence type="ECO:0000259" key="11">
    <source>
        <dbReference type="PROSITE" id="PS51387"/>
    </source>
</evidence>
<keyword evidence="10" id="KW-0349">Heme</keyword>
<dbReference type="Gene3D" id="3.30.465.10">
    <property type="match status" value="1"/>
</dbReference>
<proteinExistence type="inferred from homology"/>
<dbReference type="AlphaFoldDB" id="A0A8H6DIS5"/>
<dbReference type="InterPro" id="IPR001128">
    <property type="entry name" value="Cyt_P450"/>
</dbReference>
<comment type="similarity">
    <text evidence="2">Belongs to the oxygen-dependent FAD-linked oxidoreductase family.</text>
</comment>